<proteinExistence type="inferred from homology"/>
<dbReference type="GO" id="GO:0016740">
    <property type="term" value="F:transferase activity"/>
    <property type="evidence" value="ECO:0007669"/>
    <property type="project" value="UniProtKB-KW"/>
</dbReference>
<keyword evidence="2 6" id="KW-0808">Transferase</keyword>
<dbReference type="GO" id="GO:0006633">
    <property type="term" value="P:fatty acid biosynthetic process"/>
    <property type="evidence" value="ECO:0007669"/>
    <property type="project" value="InterPro"/>
</dbReference>
<evidence type="ECO:0000259" key="5">
    <source>
        <dbReference type="PROSITE" id="PS50989"/>
    </source>
</evidence>
<reference evidence="6 7" key="1">
    <citation type="journal article" date="2019" name="ACS Chem. Biol.">
        <title>Identification and Mobilization of a Cryptic Antibiotic Biosynthesis Gene Locus from a Human-Pathogenic Nocardia Isolate.</title>
        <authorList>
            <person name="Herisse M."/>
            <person name="Ishida K."/>
            <person name="Porter J.L."/>
            <person name="Howden B."/>
            <person name="Hertweck C."/>
            <person name="Stinear T.P."/>
            <person name="Pidot S.J."/>
        </authorList>
    </citation>
    <scope>NUCLEOTIDE SEQUENCE [LARGE SCALE GENOMIC DNA]</scope>
    <source>
        <strain evidence="6 7">AUSMDU00024985</strain>
    </source>
</reference>
<dbReference type="Gene3D" id="3.90.226.10">
    <property type="entry name" value="2-enoyl-CoA Hydratase, Chain A, domain 1"/>
    <property type="match status" value="2"/>
</dbReference>
<comment type="similarity">
    <text evidence="1">Belongs to the AccD/PCCB family.</text>
</comment>
<evidence type="ECO:0000313" key="7">
    <source>
        <dbReference type="Proteomes" id="UP000501705"/>
    </source>
</evidence>
<dbReference type="PROSITE" id="PS50989">
    <property type="entry name" value="COA_CT_CTER"/>
    <property type="match status" value="1"/>
</dbReference>
<evidence type="ECO:0000256" key="2">
    <source>
        <dbReference type="ARBA" id="ARBA00022679"/>
    </source>
</evidence>
<sequence length="515" mass="54630">MRISARELLGQLLDPASFVSWDRPPVTVAAYPRYREDLRQAAVAAGTDESVLTGEGMLRGRRVAVIACEFGFLAGSIGVAAAERIVSAVERATELGLPLIASPTSGGTRMQEGTVAFVQMVKIAGAVAAHKSAGHPYLVYLRDPTMGGVFASWGSLGHMTFAEPGAMIGFLGPRVYRALYGQPFPEGVQTAENLYRRGVIDGAVTVTVFRRIAHRALSVFSGAPTPETSAVGRDRDDAVDAAGPERSAAAKTDGAEPVSAAWESVLISRRPDRPGIRDLLRQVTQRVPLSGTGQGESDRTVVHALARFRGQPCVVFGHDRTGQLGEYAMGPAALREARRAMALAEELRLPLVLVIDTVGAAMSKEAEERGLAPEIARCLADLVTLDTPTVSVLLGQGTGGGALALLPADRVLAATHGWLAPLPPEGASAIVHRDTAHAAELASAQRIRAADLRADGVVDRIVPEFPDAADEPVDFARRMVAAIATELIHLRTRSSADLRATRRHRYRRLGLPGSA</sequence>
<dbReference type="Proteomes" id="UP000501705">
    <property type="component" value="Chromosome"/>
</dbReference>
<dbReference type="EMBL" id="CP046171">
    <property type="protein sequence ID" value="QIS01584.1"/>
    <property type="molecule type" value="Genomic_DNA"/>
</dbReference>
<dbReference type="InterPro" id="IPR034733">
    <property type="entry name" value="AcCoA_carboxyl_beta"/>
</dbReference>
<evidence type="ECO:0000256" key="3">
    <source>
        <dbReference type="SAM" id="MobiDB-lite"/>
    </source>
</evidence>
<dbReference type="SUPFAM" id="SSF52096">
    <property type="entry name" value="ClpP/crotonase"/>
    <property type="match status" value="2"/>
</dbReference>
<evidence type="ECO:0000259" key="4">
    <source>
        <dbReference type="PROSITE" id="PS50980"/>
    </source>
</evidence>
<feature type="region of interest" description="Disordered" evidence="3">
    <location>
        <begin position="223"/>
        <end position="254"/>
    </location>
</feature>
<organism evidence="6 7">
    <name type="scientific">Nocardia brasiliensis</name>
    <dbReference type="NCBI Taxonomy" id="37326"/>
    <lineage>
        <taxon>Bacteria</taxon>
        <taxon>Bacillati</taxon>
        <taxon>Actinomycetota</taxon>
        <taxon>Actinomycetes</taxon>
        <taxon>Mycobacteriales</taxon>
        <taxon>Nocardiaceae</taxon>
        <taxon>Nocardia</taxon>
    </lineage>
</organism>
<dbReference type="PRINTS" id="PR01070">
    <property type="entry name" value="ACCCTRFRASEB"/>
</dbReference>
<dbReference type="Pfam" id="PF01039">
    <property type="entry name" value="Carboxyl_trans"/>
    <property type="match status" value="1"/>
</dbReference>
<gene>
    <name evidence="6" type="ORF">F5X71_03985</name>
</gene>
<dbReference type="GO" id="GO:0009317">
    <property type="term" value="C:acetyl-CoA carboxylase complex"/>
    <property type="evidence" value="ECO:0007669"/>
    <property type="project" value="InterPro"/>
</dbReference>
<dbReference type="PROSITE" id="PS50980">
    <property type="entry name" value="COA_CT_NTER"/>
    <property type="match status" value="1"/>
</dbReference>
<accession>A0A6G9XKZ8</accession>
<dbReference type="GO" id="GO:0003989">
    <property type="term" value="F:acetyl-CoA carboxylase activity"/>
    <property type="evidence" value="ECO:0007669"/>
    <property type="project" value="InterPro"/>
</dbReference>
<name>A0A6G9XKZ8_NOCBR</name>
<dbReference type="InterPro" id="IPR011763">
    <property type="entry name" value="COA_CT_C"/>
</dbReference>
<dbReference type="InterPro" id="IPR029045">
    <property type="entry name" value="ClpP/crotonase-like_dom_sf"/>
</dbReference>
<feature type="domain" description="CoA carboxyltransferase N-terminal" evidence="4">
    <location>
        <begin position="1"/>
        <end position="235"/>
    </location>
</feature>
<dbReference type="PANTHER" id="PTHR42995:SF5">
    <property type="entry name" value="ACETYL-COENZYME A CARBOXYLASE CARBOXYL TRANSFERASE SUBUNIT BETA, CHLOROPLASTIC"/>
    <property type="match status" value="1"/>
</dbReference>
<dbReference type="GO" id="GO:2001295">
    <property type="term" value="P:malonyl-CoA biosynthetic process"/>
    <property type="evidence" value="ECO:0007669"/>
    <property type="project" value="TreeGrafter"/>
</dbReference>
<evidence type="ECO:0000256" key="1">
    <source>
        <dbReference type="ARBA" id="ARBA00006102"/>
    </source>
</evidence>
<dbReference type="PANTHER" id="PTHR42995">
    <property type="entry name" value="ACETYL-COENZYME A CARBOXYLASE CARBOXYL TRANSFERASE SUBUNIT BETA, CHLOROPLASTIC"/>
    <property type="match status" value="1"/>
</dbReference>
<dbReference type="RefSeq" id="WP_167460721.1">
    <property type="nucleotide sequence ID" value="NZ_CP046171.1"/>
</dbReference>
<dbReference type="InterPro" id="IPR000438">
    <property type="entry name" value="Acetyl_CoA_COase_Trfase_b_su"/>
</dbReference>
<dbReference type="InterPro" id="IPR011762">
    <property type="entry name" value="COA_CT_N"/>
</dbReference>
<evidence type="ECO:0000313" key="6">
    <source>
        <dbReference type="EMBL" id="QIS01584.1"/>
    </source>
</evidence>
<feature type="domain" description="CoA carboxyltransferase C-terminal" evidence="5">
    <location>
        <begin position="253"/>
        <end position="489"/>
    </location>
</feature>
<protein>
    <submittedName>
        <fullName evidence="6">Acetyl-CoA carboxyl transferase</fullName>
    </submittedName>
</protein>
<dbReference type="AlphaFoldDB" id="A0A6G9XKZ8"/>